<evidence type="ECO:0000313" key="1">
    <source>
        <dbReference type="EMBL" id="SOD51332.1"/>
    </source>
</evidence>
<dbReference type="Pfam" id="PF05635">
    <property type="entry name" value="23S_rRNA_IVP"/>
    <property type="match status" value="1"/>
</dbReference>
<dbReference type="Gene3D" id="1.20.1440.60">
    <property type="entry name" value="23S rRNA-intervening sequence"/>
    <property type="match status" value="1"/>
</dbReference>
<gene>
    <name evidence="1" type="ORF">SAMN06296416_101570</name>
</gene>
<dbReference type="EMBL" id="OCND01000001">
    <property type="protein sequence ID" value="SOD51332.1"/>
    <property type="molecule type" value="Genomic_DNA"/>
</dbReference>
<accession>A0A286CY58</accession>
<name>A0A286CY58_9GAMM</name>
<evidence type="ECO:0000313" key="2">
    <source>
        <dbReference type="Proteomes" id="UP000219374"/>
    </source>
</evidence>
<organism evidence="1 2">
    <name type="scientific">Pseudoxanthomonas wuyuanensis</name>
    <dbReference type="NCBI Taxonomy" id="1073196"/>
    <lineage>
        <taxon>Bacteria</taxon>
        <taxon>Pseudomonadati</taxon>
        <taxon>Pseudomonadota</taxon>
        <taxon>Gammaproteobacteria</taxon>
        <taxon>Lysobacterales</taxon>
        <taxon>Lysobacteraceae</taxon>
        <taxon>Pseudoxanthomonas</taxon>
    </lineage>
</organism>
<proteinExistence type="predicted"/>
<keyword evidence="2" id="KW-1185">Reference proteome</keyword>
<reference evidence="1 2" key="1">
    <citation type="submission" date="2017-09" db="EMBL/GenBank/DDBJ databases">
        <authorList>
            <person name="Ehlers B."/>
            <person name="Leendertz F.H."/>
        </authorList>
    </citation>
    <scope>NUCLEOTIDE SEQUENCE [LARGE SCALE GENOMIC DNA]</scope>
    <source>
        <strain evidence="1 2">CGMCC 1.10978</strain>
    </source>
</reference>
<dbReference type="NCBIfam" id="TIGR02436">
    <property type="entry name" value="four helix bundle protein"/>
    <property type="match status" value="1"/>
</dbReference>
<protein>
    <submittedName>
        <fullName evidence="1">Four helix bundle protein</fullName>
    </submittedName>
</protein>
<dbReference type="PANTHER" id="PTHR38471:SF2">
    <property type="entry name" value="FOUR HELIX BUNDLE PROTEIN"/>
    <property type="match status" value="1"/>
</dbReference>
<dbReference type="SUPFAM" id="SSF158446">
    <property type="entry name" value="IVS-encoded protein-like"/>
    <property type="match status" value="1"/>
</dbReference>
<dbReference type="RefSeq" id="WP_097120349.1">
    <property type="nucleotide sequence ID" value="NZ_OCND01000001.1"/>
</dbReference>
<dbReference type="CDD" id="cd16377">
    <property type="entry name" value="23S_rRNA_IVP_like"/>
    <property type="match status" value="1"/>
</dbReference>
<dbReference type="AlphaFoldDB" id="A0A286CY58"/>
<dbReference type="InterPro" id="IPR012657">
    <property type="entry name" value="23S_rRNA-intervening_sequence"/>
</dbReference>
<dbReference type="Proteomes" id="UP000219374">
    <property type="component" value="Unassembled WGS sequence"/>
</dbReference>
<sequence>MRPHHDLRVWQEAMELVADVYAASRTFPADERFGLSRQSRRAAVSVPSNIAEGAARGSRKEFIQFLMIARGSLSELDTQLRIAKNLEFAANIDSLLSATERLQAALGALVESQRDRLAK</sequence>
<dbReference type="PANTHER" id="PTHR38471">
    <property type="entry name" value="FOUR HELIX BUNDLE PROTEIN"/>
    <property type="match status" value="1"/>
</dbReference>
<dbReference type="OrthoDB" id="160990at2"/>
<dbReference type="InterPro" id="IPR036583">
    <property type="entry name" value="23S_rRNA_IVS_sf"/>
</dbReference>